<organism evidence="1 2">
    <name type="scientific">Acrobeloides nanus</name>
    <dbReference type="NCBI Taxonomy" id="290746"/>
    <lineage>
        <taxon>Eukaryota</taxon>
        <taxon>Metazoa</taxon>
        <taxon>Ecdysozoa</taxon>
        <taxon>Nematoda</taxon>
        <taxon>Chromadorea</taxon>
        <taxon>Rhabditida</taxon>
        <taxon>Tylenchina</taxon>
        <taxon>Cephalobomorpha</taxon>
        <taxon>Cephaloboidea</taxon>
        <taxon>Cephalobidae</taxon>
        <taxon>Acrobeloides</taxon>
    </lineage>
</organism>
<reference evidence="2" key="1">
    <citation type="submission" date="2022-11" db="UniProtKB">
        <authorList>
            <consortium name="WormBaseParasite"/>
        </authorList>
    </citation>
    <scope>IDENTIFICATION</scope>
</reference>
<dbReference type="AlphaFoldDB" id="A0A914D751"/>
<protein>
    <submittedName>
        <fullName evidence="2">Uncharacterized protein</fullName>
    </submittedName>
</protein>
<proteinExistence type="predicted"/>
<keyword evidence="1" id="KW-1185">Reference proteome</keyword>
<dbReference type="WBParaSite" id="ACRNAN_scaffold18907.g6807.t1">
    <property type="protein sequence ID" value="ACRNAN_scaffold18907.g6807.t1"/>
    <property type="gene ID" value="ACRNAN_scaffold18907.g6807"/>
</dbReference>
<evidence type="ECO:0000313" key="1">
    <source>
        <dbReference type="Proteomes" id="UP000887540"/>
    </source>
</evidence>
<sequence length="46" mass="5250">MVNSIKRQQEATQRQQRIDIQSIPADLIKASSTSLTEEQRSLIAEH</sequence>
<name>A0A914D751_9BILA</name>
<dbReference type="Proteomes" id="UP000887540">
    <property type="component" value="Unplaced"/>
</dbReference>
<evidence type="ECO:0000313" key="2">
    <source>
        <dbReference type="WBParaSite" id="ACRNAN_scaffold18907.g6807.t1"/>
    </source>
</evidence>
<accession>A0A914D751</accession>